<dbReference type="PANTHER" id="PTHR48090">
    <property type="entry name" value="UNDECAPRENYL-PHOSPHATE 4-DEOXY-4-FORMAMIDO-L-ARABINOSE TRANSFERASE-RELATED"/>
    <property type="match status" value="1"/>
</dbReference>
<protein>
    <submittedName>
        <fullName evidence="9">Glycosyltransferase family 2 protein</fullName>
        <ecNumber evidence="9">2.4.-.-</ecNumber>
    </submittedName>
</protein>
<dbReference type="InterPro" id="IPR050256">
    <property type="entry name" value="Glycosyltransferase_2"/>
</dbReference>
<keyword evidence="6 7" id="KW-0472">Membrane</keyword>
<evidence type="ECO:0000256" key="2">
    <source>
        <dbReference type="ARBA" id="ARBA00022676"/>
    </source>
</evidence>
<evidence type="ECO:0000256" key="5">
    <source>
        <dbReference type="ARBA" id="ARBA00022989"/>
    </source>
</evidence>
<evidence type="ECO:0000256" key="6">
    <source>
        <dbReference type="ARBA" id="ARBA00023136"/>
    </source>
</evidence>
<feature type="transmembrane region" description="Helical" evidence="7">
    <location>
        <begin position="225"/>
        <end position="248"/>
    </location>
</feature>
<evidence type="ECO:0000256" key="4">
    <source>
        <dbReference type="ARBA" id="ARBA00022692"/>
    </source>
</evidence>
<feature type="transmembrane region" description="Helical" evidence="7">
    <location>
        <begin position="260"/>
        <end position="285"/>
    </location>
</feature>
<dbReference type="EC" id="2.4.-.-" evidence="9"/>
<evidence type="ECO:0000256" key="7">
    <source>
        <dbReference type="SAM" id="Phobius"/>
    </source>
</evidence>
<dbReference type="SUPFAM" id="SSF53448">
    <property type="entry name" value="Nucleotide-diphospho-sugar transferases"/>
    <property type="match status" value="1"/>
</dbReference>
<dbReference type="Proteomes" id="UP001595758">
    <property type="component" value="Unassembled WGS sequence"/>
</dbReference>
<keyword evidence="4 7" id="KW-0812">Transmembrane</keyword>
<comment type="caution">
    <text evidence="9">The sequence shown here is derived from an EMBL/GenBank/DDBJ whole genome shotgun (WGS) entry which is preliminary data.</text>
</comment>
<keyword evidence="5 7" id="KW-1133">Transmembrane helix</keyword>
<dbReference type="GO" id="GO:0016757">
    <property type="term" value="F:glycosyltransferase activity"/>
    <property type="evidence" value="ECO:0007669"/>
    <property type="project" value="UniProtKB-KW"/>
</dbReference>
<keyword evidence="2 9" id="KW-0328">Glycosyltransferase</keyword>
<organism evidence="9 10">
    <name type="scientific">Legionella dresdenensis</name>
    <dbReference type="NCBI Taxonomy" id="450200"/>
    <lineage>
        <taxon>Bacteria</taxon>
        <taxon>Pseudomonadati</taxon>
        <taxon>Pseudomonadota</taxon>
        <taxon>Gammaproteobacteria</taxon>
        <taxon>Legionellales</taxon>
        <taxon>Legionellaceae</taxon>
        <taxon>Legionella</taxon>
    </lineage>
</organism>
<keyword evidence="3 9" id="KW-0808">Transferase</keyword>
<feature type="domain" description="Glycosyltransferase 2-like" evidence="8">
    <location>
        <begin position="4"/>
        <end position="164"/>
    </location>
</feature>
<evidence type="ECO:0000256" key="1">
    <source>
        <dbReference type="ARBA" id="ARBA00004141"/>
    </source>
</evidence>
<evidence type="ECO:0000256" key="3">
    <source>
        <dbReference type="ARBA" id="ARBA00022679"/>
    </source>
</evidence>
<dbReference type="InterPro" id="IPR001173">
    <property type="entry name" value="Glyco_trans_2-like"/>
</dbReference>
<dbReference type="CDD" id="cd04187">
    <property type="entry name" value="DPM1_like_bac"/>
    <property type="match status" value="1"/>
</dbReference>
<evidence type="ECO:0000313" key="10">
    <source>
        <dbReference type="Proteomes" id="UP001595758"/>
    </source>
</evidence>
<name>A0ABV8CD40_9GAMM</name>
<accession>A0ABV8CD40</accession>
<dbReference type="RefSeq" id="WP_382340734.1">
    <property type="nucleotide sequence ID" value="NZ_JBHSAB010000001.1"/>
</dbReference>
<evidence type="ECO:0000313" key="9">
    <source>
        <dbReference type="EMBL" id="MFC3907940.1"/>
    </source>
</evidence>
<evidence type="ECO:0000259" key="8">
    <source>
        <dbReference type="Pfam" id="PF00535"/>
    </source>
</evidence>
<gene>
    <name evidence="9" type="ORF">ACFORL_02440</name>
</gene>
<sequence>MKLSIVSTLYKSAPYVNEFCARAERVAREFAGSSYEIILVNDGSPDNSLELALQIAKKNPHIIVIDFSRNFGHHKAMMTGLSHARGEKVFLIDSDLEEEPEWLIPFSQQMAKTGCDVVYGIQEQRQGSFFERVTGQMFYGLFRKITGLNLPSNIVVARLMSKRYVQALTLHNEREIFMAGLWHITGFEQSPQMVRKLNTSETTYTFRHKMAMFVNSITAFSNMPLIAIFYIGLIILSFAGLYSGYLVINRLVFHTILSGWTSVMASVWLLGGLIISFIGIIGIYLSKIFSEVKQRPYSIVRQIYKKELIAESVADNQNVAEELMAD</sequence>
<reference evidence="10" key="1">
    <citation type="journal article" date="2019" name="Int. J. Syst. Evol. Microbiol.">
        <title>The Global Catalogue of Microorganisms (GCM) 10K type strain sequencing project: providing services to taxonomists for standard genome sequencing and annotation.</title>
        <authorList>
            <consortium name="The Broad Institute Genomics Platform"/>
            <consortium name="The Broad Institute Genome Sequencing Center for Infectious Disease"/>
            <person name="Wu L."/>
            <person name="Ma J."/>
        </authorList>
    </citation>
    <scope>NUCLEOTIDE SEQUENCE [LARGE SCALE GENOMIC DNA]</scope>
    <source>
        <strain evidence="10">CCUG 59858</strain>
    </source>
</reference>
<dbReference type="EMBL" id="JBHSAB010000001">
    <property type="protein sequence ID" value="MFC3907940.1"/>
    <property type="molecule type" value="Genomic_DNA"/>
</dbReference>
<proteinExistence type="predicted"/>
<dbReference type="Pfam" id="PF00535">
    <property type="entry name" value="Glycos_transf_2"/>
    <property type="match status" value="1"/>
</dbReference>
<comment type="subcellular location">
    <subcellularLocation>
        <location evidence="1">Membrane</location>
        <topology evidence="1">Multi-pass membrane protein</topology>
    </subcellularLocation>
</comment>
<dbReference type="InterPro" id="IPR029044">
    <property type="entry name" value="Nucleotide-diphossugar_trans"/>
</dbReference>
<keyword evidence="10" id="KW-1185">Reference proteome</keyword>
<dbReference type="Gene3D" id="3.90.550.10">
    <property type="entry name" value="Spore Coat Polysaccharide Biosynthesis Protein SpsA, Chain A"/>
    <property type="match status" value="1"/>
</dbReference>
<dbReference type="PANTHER" id="PTHR48090:SF1">
    <property type="entry name" value="PROPHAGE BACTOPRENOL GLUCOSYL TRANSFERASE HOMOLOG"/>
    <property type="match status" value="1"/>
</dbReference>